<comment type="caution">
    <text evidence="2">The sequence shown here is derived from an EMBL/GenBank/DDBJ whole genome shotgun (WGS) entry which is preliminary data.</text>
</comment>
<keyword evidence="3" id="KW-1185">Reference proteome</keyword>
<feature type="domain" description="Ricin B lectin" evidence="1">
    <location>
        <begin position="4"/>
        <end position="72"/>
    </location>
</feature>
<organism evidence="2 3">
    <name type="scientific">Streptomyces virginiae</name>
    <name type="common">Streptomyces cinnamonensis</name>
    <dbReference type="NCBI Taxonomy" id="1961"/>
    <lineage>
        <taxon>Bacteria</taxon>
        <taxon>Bacillati</taxon>
        <taxon>Actinomycetota</taxon>
        <taxon>Actinomycetes</taxon>
        <taxon>Kitasatosporales</taxon>
        <taxon>Streptomycetaceae</taxon>
        <taxon>Streptomyces</taxon>
    </lineage>
</organism>
<evidence type="ECO:0000313" key="2">
    <source>
        <dbReference type="EMBL" id="GHI14960.1"/>
    </source>
</evidence>
<evidence type="ECO:0000259" key="1">
    <source>
        <dbReference type="Pfam" id="PF14200"/>
    </source>
</evidence>
<proteinExistence type="predicted"/>
<dbReference type="PROSITE" id="PS50231">
    <property type="entry name" value="RICIN_B_LECTIN"/>
    <property type="match status" value="1"/>
</dbReference>
<evidence type="ECO:0000313" key="3">
    <source>
        <dbReference type="Proteomes" id="UP000660554"/>
    </source>
</evidence>
<reference evidence="3" key="1">
    <citation type="submission" date="2020-09" db="EMBL/GenBank/DDBJ databases">
        <title>Whole genome shotgun sequence of Streptomyces cinnamonensis NBRC 15873.</title>
        <authorList>
            <person name="Komaki H."/>
            <person name="Tamura T."/>
        </authorList>
    </citation>
    <scope>NUCLEOTIDE SEQUENCE [LARGE SCALE GENOMIC DNA]</scope>
    <source>
        <strain evidence="3">NBRC 15873</strain>
    </source>
</reference>
<gene>
    <name evidence="2" type="ORF">Scinn_44230</name>
</gene>
<dbReference type="Pfam" id="PF14200">
    <property type="entry name" value="RicinB_lectin_2"/>
    <property type="match status" value="1"/>
</dbReference>
<dbReference type="InterPro" id="IPR000772">
    <property type="entry name" value="Ricin_B_lectin"/>
</dbReference>
<dbReference type="SUPFAM" id="SSF50370">
    <property type="entry name" value="Ricin B-like lectins"/>
    <property type="match status" value="1"/>
</dbReference>
<dbReference type="InterPro" id="IPR035992">
    <property type="entry name" value="Ricin_B-like_lectins"/>
</dbReference>
<dbReference type="EMBL" id="BNDV01000008">
    <property type="protein sequence ID" value="GHI14960.1"/>
    <property type="molecule type" value="Genomic_DNA"/>
</dbReference>
<dbReference type="Proteomes" id="UP000660554">
    <property type="component" value="Unassembled WGS sequence"/>
</dbReference>
<protein>
    <recommendedName>
        <fullName evidence="1">Ricin B lectin domain-containing protein</fullName>
    </recommendedName>
</protein>
<dbReference type="CDD" id="cd00161">
    <property type="entry name" value="beta-trefoil_Ricin-like"/>
    <property type="match status" value="1"/>
</dbReference>
<name>A0ABQ3NQ94_STRVG</name>
<accession>A0ABQ3NQ94</accession>
<dbReference type="Gene3D" id="2.80.10.50">
    <property type="match status" value="2"/>
</dbReference>
<sequence>MKNENGLCLGIRNASTDLGAEALQWQCNGNDDQKWSITPAPGGGYRFVNKHSGFCLGIWGGHTNQGERAIQWSCNGNADQTWYFG</sequence>